<proteinExistence type="predicted"/>
<dbReference type="Proteomes" id="UP000789901">
    <property type="component" value="Unassembled WGS sequence"/>
</dbReference>
<reference evidence="1 2" key="1">
    <citation type="submission" date="2021-06" db="EMBL/GenBank/DDBJ databases">
        <authorList>
            <person name="Kallberg Y."/>
            <person name="Tangrot J."/>
            <person name="Rosling A."/>
        </authorList>
    </citation>
    <scope>NUCLEOTIDE SEQUENCE [LARGE SCALE GENOMIC DNA]</scope>
    <source>
        <strain evidence="1 2">120-4 pot B 10/14</strain>
    </source>
</reference>
<organism evidence="1 2">
    <name type="scientific">Gigaspora margarita</name>
    <dbReference type="NCBI Taxonomy" id="4874"/>
    <lineage>
        <taxon>Eukaryota</taxon>
        <taxon>Fungi</taxon>
        <taxon>Fungi incertae sedis</taxon>
        <taxon>Mucoromycota</taxon>
        <taxon>Glomeromycotina</taxon>
        <taxon>Glomeromycetes</taxon>
        <taxon>Diversisporales</taxon>
        <taxon>Gigasporaceae</taxon>
        <taxon>Gigaspora</taxon>
    </lineage>
</organism>
<name>A0ABM8VXV3_GIGMA</name>
<sequence>MNYNHRSSFTNLETTYNIDVKLETSEIDETTDKDQNYEQDLHIL</sequence>
<feature type="non-terminal residue" evidence="1">
    <location>
        <position position="44"/>
    </location>
</feature>
<comment type="caution">
    <text evidence="1">The sequence shown here is derived from an EMBL/GenBank/DDBJ whole genome shotgun (WGS) entry which is preliminary data.</text>
</comment>
<evidence type="ECO:0000313" key="2">
    <source>
        <dbReference type="Proteomes" id="UP000789901"/>
    </source>
</evidence>
<accession>A0ABM8VXV3</accession>
<gene>
    <name evidence="1" type="ORF">GMARGA_LOCUS916</name>
</gene>
<evidence type="ECO:0000313" key="1">
    <source>
        <dbReference type="EMBL" id="CAG8474050.1"/>
    </source>
</evidence>
<protein>
    <submittedName>
        <fullName evidence="1">43784_t:CDS:1</fullName>
    </submittedName>
</protein>
<keyword evidence="2" id="KW-1185">Reference proteome</keyword>
<dbReference type="EMBL" id="CAJVQB010000195">
    <property type="protein sequence ID" value="CAG8474050.1"/>
    <property type="molecule type" value="Genomic_DNA"/>
</dbReference>